<feature type="binding site" description="axial binding residue" evidence="7">
    <location>
        <position position="389"/>
    </location>
    <ligand>
        <name>heme</name>
        <dbReference type="ChEBI" id="CHEBI:30413"/>
    </ligand>
    <ligandPart>
        <name>Fe</name>
        <dbReference type="ChEBI" id="CHEBI:18248"/>
    </ligandPart>
</feature>
<evidence type="ECO:0000313" key="9">
    <source>
        <dbReference type="EMBL" id="MTD59534.1"/>
    </source>
</evidence>
<evidence type="ECO:0000256" key="2">
    <source>
        <dbReference type="ARBA" id="ARBA00022617"/>
    </source>
</evidence>
<dbReference type="InterPro" id="IPR036396">
    <property type="entry name" value="Cyt_P450_sf"/>
</dbReference>
<keyword evidence="4 8" id="KW-0560">Oxidoreductase</keyword>
<dbReference type="EMBL" id="WMBA01000110">
    <property type="protein sequence ID" value="MTD59534.1"/>
    <property type="molecule type" value="Genomic_DNA"/>
</dbReference>
<dbReference type="SUPFAM" id="SSF48264">
    <property type="entry name" value="Cytochrome P450"/>
    <property type="match status" value="1"/>
</dbReference>
<evidence type="ECO:0000256" key="7">
    <source>
        <dbReference type="PIRSR" id="PIRSR602401-1"/>
    </source>
</evidence>
<keyword evidence="3 7" id="KW-0479">Metal-binding</keyword>
<dbReference type="InterPro" id="IPR002401">
    <property type="entry name" value="Cyt_P450_E_grp-I"/>
</dbReference>
<evidence type="ECO:0000256" key="4">
    <source>
        <dbReference type="ARBA" id="ARBA00023002"/>
    </source>
</evidence>
<dbReference type="GO" id="GO:0016705">
    <property type="term" value="F:oxidoreductase activity, acting on paired donors, with incorporation or reduction of molecular oxygen"/>
    <property type="evidence" value="ECO:0007669"/>
    <property type="project" value="InterPro"/>
</dbReference>
<organism evidence="9 10">
    <name type="scientific">Amycolatopsis pithecellobii</name>
    <dbReference type="NCBI Taxonomy" id="664692"/>
    <lineage>
        <taxon>Bacteria</taxon>
        <taxon>Bacillati</taxon>
        <taxon>Actinomycetota</taxon>
        <taxon>Actinomycetes</taxon>
        <taxon>Pseudonocardiales</taxon>
        <taxon>Pseudonocardiaceae</taxon>
        <taxon>Amycolatopsis</taxon>
    </lineage>
</organism>
<dbReference type="AlphaFoldDB" id="A0A6N7ZCL5"/>
<dbReference type="GO" id="GO:0020037">
    <property type="term" value="F:heme binding"/>
    <property type="evidence" value="ECO:0007669"/>
    <property type="project" value="InterPro"/>
</dbReference>
<reference evidence="9 10" key="1">
    <citation type="submission" date="2019-11" db="EMBL/GenBank/DDBJ databases">
        <title>Draft genome of Amycolatopsis RM579.</title>
        <authorList>
            <person name="Duangmal K."/>
            <person name="Mingma R."/>
        </authorList>
    </citation>
    <scope>NUCLEOTIDE SEQUENCE [LARGE SCALE GENOMIC DNA]</scope>
    <source>
        <strain evidence="9 10">RM579</strain>
    </source>
</reference>
<evidence type="ECO:0000313" key="10">
    <source>
        <dbReference type="Proteomes" id="UP000440096"/>
    </source>
</evidence>
<sequence>MSSVSAGLDRLSPAKTALLPPGPRLPVLLQTLLVLRYRQRLFPLWRNKYGRMFTVTLAPGARRTVVVADPAIVREVFAGNSTVFHPGWGNEVLRPVMGDRSVLVLNEEEHLATRRRLLPALHGSALSGYVDVIRELTANEIRHWPAGQPLALQSRMNALSLDVILRVVFGVDTGARLDELRALLSQVLAVDGVTLLCGSYDKLRKLGRWRKFEAVLKAADAVLYAEIADRRAEHDLAGRHDVLSRMLNEDPEVTDLDVRDQLMTLLLAGYDTTGTAIAWALYEMARRPAVLAVAQAAADEGDLAYLTAAFKESVRLRPVFYEVARTLTAPVELGGWQLPAGTSVMPAIGVVHSDPSIHDAPEEFRPERFLANPPSSGEWIPFGGGVRRCLGAGFAQAEAIVIMQEVLRSYDLRPASSRRERYRSQNVTFSPARGAQVVLSPRGMRSKAGETWRN</sequence>
<comment type="cofactor">
    <cofactor evidence="7">
        <name>heme</name>
        <dbReference type="ChEBI" id="CHEBI:30413"/>
    </cofactor>
</comment>
<keyword evidence="10" id="KW-1185">Reference proteome</keyword>
<dbReference type="PRINTS" id="PR00385">
    <property type="entry name" value="P450"/>
</dbReference>
<proteinExistence type="inferred from homology"/>
<dbReference type="Gene3D" id="1.10.630.10">
    <property type="entry name" value="Cytochrome P450"/>
    <property type="match status" value="1"/>
</dbReference>
<keyword evidence="5 7" id="KW-0408">Iron</keyword>
<dbReference type="GO" id="GO:0004497">
    <property type="term" value="F:monooxygenase activity"/>
    <property type="evidence" value="ECO:0007669"/>
    <property type="project" value="UniProtKB-KW"/>
</dbReference>
<comment type="similarity">
    <text evidence="1 8">Belongs to the cytochrome P450 family.</text>
</comment>
<comment type="caution">
    <text evidence="9">The sequence shown here is derived from an EMBL/GenBank/DDBJ whole genome shotgun (WGS) entry which is preliminary data.</text>
</comment>
<evidence type="ECO:0000256" key="1">
    <source>
        <dbReference type="ARBA" id="ARBA00010617"/>
    </source>
</evidence>
<dbReference type="InterPro" id="IPR050196">
    <property type="entry name" value="Cytochrome_P450_Monoox"/>
</dbReference>
<dbReference type="CDD" id="cd11053">
    <property type="entry name" value="CYP110-like"/>
    <property type="match status" value="1"/>
</dbReference>
<dbReference type="InterPro" id="IPR001128">
    <property type="entry name" value="Cyt_P450"/>
</dbReference>
<gene>
    <name evidence="9" type="ORF">GKO32_36950</name>
</gene>
<dbReference type="RefSeq" id="WP_154761566.1">
    <property type="nucleotide sequence ID" value="NZ_WMBA01000110.1"/>
</dbReference>
<accession>A0A6N7ZCL5</accession>
<protein>
    <submittedName>
        <fullName evidence="9">Cytochrome P450</fullName>
    </submittedName>
</protein>
<dbReference type="PANTHER" id="PTHR24291">
    <property type="entry name" value="CYTOCHROME P450 FAMILY 4"/>
    <property type="match status" value="1"/>
</dbReference>
<dbReference type="GO" id="GO:0005506">
    <property type="term" value="F:iron ion binding"/>
    <property type="evidence" value="ECO:0007669"/>
    <property type="project" value="InterPro"/>
</dbReference>
<dbReference type="OrthoDB" id="5290182at2"/>
<dbReference type="PANTHER" id="PTHR24291:SF50">
    <property type="entry name" value="BIFUNCTIONAL ALBAFLAVENONE MONOOXYGENASE_TERPENE SYNTHASE"/>
    <property type="match status" value="1"/>
</dbReference>
<dbReference type="InterPro" id="IPR017972">
    <property type="entry name" value="Cyt_P450_CS"/>
</dbReference>
<evidence type="ECO:0000256" key="8">
    <source>
        <dbReference type="RuleBase" id="RU000461"/>
    </source>
</evidence>
<dbReference type="Proteomes" id="UP000440096">
    <property type="component" value="Unassembled WGS sequence"/>
</dbReference>
<name>A0A6N7ZCL5_9PSEU</name>
<dbReference type="PROSITE" id="PS00086">
    <property type="entry name" value="CYTOCHROME_P450"/>
    <property type="match status" value="1"/>
</dbReference>
<evidence type="ECO:0000256" key="5">
    <source>
        <dbReference type="ARBA" id="ARBA00023004"/>
    </source>
</evidence>
<keyword evidence="2 7" id="KW-0349">Heme</keyword>
<dbReference type="PRINTS" id="PR00463">
    <property type="entry name" value="EP450I"/>
</dbReference>
<dbReference type="Pfam" id="PF00067">
    <property type="entry name" value="p450"/>
    <property type="match status" value="1"/>
</dbReference>
<keyword evidence="6 8" id="KW-0503">Monooxygenase</keyword>
<evidence type="ECO:0000256" key="6">
    <source>
        <dbReference type="ARBA" id="ARBA00023033"/>
    </source>
</evidence>
<evidence type="ECO:0000256" key="3">
    <source>
        <dbReference type="ARBA" id="ARBA00022723"/>
    </source>
</evidence>